<dbReference type="STRING" id="1314783.A0A165QE86"/>
<accession>A0A165QE86</accession>
<reference evidence="1 2" key="1">
    <citation type="journal article" date="2016" name="Mol. Biol. Evol.">
        <title>Comparative Genomics of Early-Diverging Mushroom-Forming Fungi Provides Insights into the Origins of Lignocellulose Decay Capabilities.</title>
        <authorList>
            <person name="Nagy L.G."/>
            <person name="Riley R."/>
            <person name="Tritt A."/>
            <person name="Adam C."/>
            <person name="Daum C."/>
            <person name="Floudas D."/>
            <person name="Sun H."/>
            <person name="Yadav J.S."/>
            <person name="Pangilinan J."/>
            <person name="Larsson K.H."/>
            <person name="Matsuura K."/>
            <person name="Barry K."/>
            <person name="Labutti K."/>
            <person name="Kuo R."/>
            <person name="Ohm R.A."/>
            <person name="Bhattacharya S.S."/>
            <person name="Shirouzu T."/>
            <person name="Yoshinaga Y."/>
            <person name="Martin F.M."/>
            <person name="Grigoriev I.V."/>
            <person name="Hibbett D.S."/>
        </authorList>
    </citation>
    <scope>NUCLEOTIDE SEQUENCE [LARGE SCALE GENOMIC DNA]</scope>
    <source>
        <strain evidence="1 2">L-15889</strain>
    </source>
</reference>
<dbReference type="GO" id="GO:0001682">
    <property type="term" value="P:tRNA 5'-leader removal"/>
    <property type="evidence" value="ECO:0007669"/>
    <property type="project" value="InterPro"/>
</dbReference>
<sequence length="337" mass="37774">IDLVFPTEGPLENEIASLASTYWSCRSTLTKFIEYARKFADRFELRSNVLAVSAHDATTDSVFCLDPRGILSIIVDKLTYERLGIVGTKMRWKDCDDMYLIQCALSESIPDDIVTRKLHRYGPKQEASIASWDTERGPWHILYYIENFAPDWISFEGAVEHTVTPSVSHTLIAYVPEPVLPSSPTSEEEREDRNEYYSALFEWVGMACLGSTRLFASDGCDPYVAVYTPPCPSRMSTITHVRWRGLLSSAITHNVVGMIMKASLTRAMFAAVTIQGVPTAPVPYIPPSSPLKTLIRLPRPESEDTWSLLVSSHARSQDGASNWVLAESIGKWDSRWG</sequence>
<dbReference type="PANTHER" id="PTHR15396:SF1">
    <property type="entry name" value="RIBONUCLEASE P PROTEIN SUBUNIT P40"/>
    <property type="match status" value="1"/>
</dbReference>
<proteinExistence type="predicted"/>
<keyword evidence="2" id="KW-1185">Reference proteome</keyword>
<feature type="non-terminal residue" evidence="1">
    <location>
        <position position="1"/>
    </location>
</feature>
<dbReference type="GO" id="GO:0000172">
    <property type="term" value="C:ribonuclease MRP complex"/>
    <property type="evidence" value="ECO:0007669"/>
    <property type="project" value="TreeGrafter"/>
</dbReference>
<name>A0A165QE86_9APHY</name>
<gene>
    <name evidence="1" type="ORF">DAEQUDRAFT_669888</name>
</gene>
<dbReference type="PANTHER" id="PTHR15396">
    <property type="entry name" value="RIBONUCLEASE P PROTEIN SUBUNIT P40"/>
    <property type="match status" value="1"/>
</dbReference>
<evidence type="ECO:0000313" key="1">
    <source>
        <dbReference type="EMBL" id="KZT69339.1"/>
    </source>
</evidence>
<dbReference type="GO" id="GO:0004526">
    <property type="term" value="F:ribonuclease P activity"/>
    <property type="evidence" value="ECO:0007669"/>
    <property type="project" value="TreeGrafter"/>
</dbReference>
<dbReference type="InterPro" id="IPR013893">
    <property type="entry name" value="RNase_P_Rpp40"/>
</dbReference>
<dbReference type="GO" id="GO:0000447">
    <property type="term" value="P:endonucleolytic cleavage in ITS1 to separate SSU-rRNA from 5.8S rRNA and LSU-rRNA from tricistronic rRNA transcript (SSU-rRNA, 5.8S rRNA, LSU-rRNA)"/>
    <property type="evidence" value="ECO:0007669"/>
    <property type="project" value="TreeGrafter"/>
</dbReference>
<dbReference type="EMBL" id="KV429059">
    <property type="protein sequence ID" value="KZT69339.1"/>
    <property type="molecule type" value="Genomic_DNA"/>
</dbReference>
<evidence type="ECO:0000313" key="2">
    <source>
        <dbReference type="Proteomes" id="UP000076727"/>
    </source>
</evidence>
<organism evidence="1 2">
    <name type="scientific">Daedalea quercina L-15889</name>
    <dbReference type="NCBI Taxonomy" id="1314783"/>
    <lineage>
        <taxon>Eukaryota</taxon>
        <taxon>Fungi</taxon>
        <taxon>Dikarya</taxon>
        <taxon>Basidiomycota</taxon>
        <taxon>Agaricomycotina</taxon>
        <taxon>Agaricomycetes</taxon>
        <taxon>Polyporales</taxon>
        <taxon>Fomitopsis</taxon>
    </lineage>
</organism>
<dbReference type="AlphaFoldDB" id="A0A165QE86"/>
<dbReference type="OrthoDB" id="63112at2759"/>
<dbReference type="GO" id="GO:0030681">
    <property type="term" value="C:multimeric ribonuclease P complex"/>
    <property type="evidence" value="ECO:0007669"/>
    <property type="project" value="TreeGrafter"/>
</dbReference>
<dbReference type="Proteomes" id="UP000076727">
    <property type="component" value="Unassembled WGS sequence"/>
</dbReference>
<dbReference type="Pfam" id="PF08584">
    <property type="entry name" value="Ribonuc_P_40"/>
    <property type="match status" value="2"/>
</dbReference>
<dbReference type="GO" id="GO:0000171">
    <property type="term" value="F:ribonuclease MRP activity"/>
    <property type="evidence" value="ECO:0007669"/>
    <property type="project" value="TreeGrafter"/>
</dbReference>
<protein>
    <submittedName>
        <fullName evidence="1">Uncharacterized protein</fullName>
    </submittedName>
</protein>